<dbReference type="PANTHER" id="PTHR46989:SF3">
    <property type="entry name" value="USPA DOMAIN-CONTAINING PROTEIN"/>
    <property type="match status" value="1"/>
</dbReference>
<comment type="caution">
    <text evidence="2">The sequence shown here is derived from an EMBL/GenBank/DDBJ whole genome shotgun (WGS) entry which is preliminary data.</text>
</comment>
<dbReference type="Gene3D" id="3.40.50.620">
    <property type="entry name" value="HUPs"/>
    <property type="match status" value="1"/>
</dbReference>
<dbReference type="EMBL" id="CAJPWZ010000728">
    <property type="protein sequence ID" value="CAG2199927.1"/>
    <property type="molecule type" value="Genomic_DNA"/>
</dbReference>
<proteinExistence type="predicted"/>
<evidence type="ECO:0000313" key="3">
    <source>
        <dbReference type="Proteomes" id="UP000683360"/>
    </source>
</evidence>
<organism evidence="2 3">
    <name type="scientific">Mytilus edulis</name>
    <name type="common">Blue mussel</name>
    <dbReference type="NCBI Taxonomy" id="6550"/>
    <lineage>
        <taxon>Eukaryota</taxon>
        <taxon>Metazoa</taxon>
        <taxon>Spiralia</taxon>
        <taxon>Lophotrochozoa</taxon>
        <taxon>Mollusca</taxon>
        <taxon>Bivalvia</taxon>
        <taxon>Autobranchia</taxon>
        <taxon>Pteriomorphia</taxon>
        <taxon>Mytilida</taxon>
        <taxon>Mytiloidea</taxon>
        <taxon>Mytilidae</taxon>
        <taxon>Mytilinae</taxon>
        <taxon>Mytilus</taxon>
    </lineage>
</organism>
<dbReference type="PRINTS" id="PR01438">
    <property type="entry name" value="UNVRSLSTRESS"/>
</dbReference>
<sequence length="164" mass="18358">METAAMEGKRKVVIAMDGSQHALYALNWFKENAHKPNDYVYLVHSIELQHALHNSKWLYEPQATDVDTLGPLIREERAIIKTKMDMLGKHLVDLQMEGEVKPSESKNPGEGIVKAAAEVGAEFIVTGTRGMGTIRRTILGSVSDYVLHHAEVPVIVCHKHKEKH</sequence>
<dbReference type="PANTHER" id="PTHR46989">
    <property type="entry name" value="USP DOMAIN-CONTAINING PROTEIN"/>
    <property type="match status" value="1"/>
</dbReference>
<dbReference type="InterPro" id="IPR014729">
    <property type="entry name" value="Rossmann-like_a/b/a_fold"/>
</dbReference>
<keyword evidence="3" id="KW-1185">Reference proteome</keyword>
<dbReference type="InterPro" id="IPR006015">
    <property type="entry name" value="Universal_stress_UspA"/>
</dbReference>
<dbReference type="OrthoDB" id="10288951at2759"/>
<dbReference type="Proteomes" id="UP000683360">
    <property type="component" value="Unassembled WGS sequence"/>
</dbReference>
<accession>A0A8S3R098</accession>
<dbReference type="InterPro" id="IPR006016">
    <property type="entry name" value="UspA"/>
</dbReference>
<evidence type="ECO:0000313" key="2">
    <source>
        <dbReference type="EMBL" id="CAG2199927.1"/>
    </source>
</evidence>
<reference evidence="2" key="1">
    <citation type="submission" date="2021-03" db="EMBL/GenBank/DDBJ databases">
        <authorList>
            <person name="Bekaert M."/>
        </authorList>
    </citation>
    <scope>NUCLEOTIDE SEQUENCE</scope>
</reference>
<evidence type="ECO:0000259" key="1">
    <source>
        <dbReference type="Pfam" id="PF00582"/>
    </source>
</evidence>
<protein>
    <recommendedName>
        <fullName evidence="1">UspA domain-containing protein</fullName>
    </recommendedName>
</protein>
<name>A0A8S3R098_MYTED</name>
<dbReference type="AlphaFoldDB" id="A0A8S3R098"/>
<dbReference type="CDD" id="cd23659">
    <property type="entry name" value="USP_At3g01520-like"/>
    <property type="match status" value="1"/>
</dbReference>
<dbReference type="Pfam" id="PF00582">
    <property type="entry name" value="Usp"/>
    <property type="match status" value="1"/>
</dbReference>
<dbReference type="SUPFAM" id="SSF52402">
    <property type="entry name" value="Adenine nucleotide alpha hydrolases-like"/>
    <property type="match status" value="1"/>
</dbReference>
<feature type="domain" description="UspA" evidence="1">
    <location>
        <begin position="10"/>
        <end position="158"/>
    </location>
</feature>
<gene>
    <name evidence="2" type="ORF">MEDL_14605</name>
</gene>